<sequence>MKPPLTVEAKVAEELRTWLASELEQLDASNTNQFAHHVVTILLHEDLDIEDEPLSTGDDFLKDIYNIKQGKTREKQKKAAVQFLRGAVCCDDPMEAEIREVVDELMVKIEETKLKMNTKKALKRSLLVPIAINIEEPGKQACMKSDSSEERYNEAFPSLSGEDSPCKDGLGSVNGNTSVWNCVPSGKENVKVKIKRSASQPKGQRTSLWFSSRDEAHACSVALRVASTVIADSSPALPEAAEVLPVSSTSASVFESPRCWKSAFTPISLTKIFHPIATSLVPRMTKQGCSVKAKLFSPVILDEICNDGKIPKDTACSCQQSKSKVGNPFIPILDLETRWELESSYAITDSDIEVDMILHYARQREKQSKKKAAKKVNEDSLNVHTEYSKRVKTFPDHYGNFWQKMHDCGLIVLYPVLEKGESREDKAIGRGSPDSESDDAVPSWSISSSNTEDTFDLVVPFYPEGHLDEDDPTLSDCSPPYDQQDELDCIPSLPLFTHEDKIVSPIKTFDDDLYFPSGAAQCGQTLGCSNCVDSEFDLIGLHRLYNQCSDTEISIYSESESNSKRIDNQFWCSNSGQEDFLQPWECLWSANAWDNIQQDLVMDMKFQSISRKMAHFDNLLRPSLLSSCLSSEVDQLLQRAFVNSLFSGDIFGTTHLQEAEPVFQCSEVEQYLYSSQRGSFFGGFAERDLIRGQTCSGWLENNCRLGSQCPFSHPSI</sequence>
<feature type="region of interest" description="Disordered" evidence="2">
    <location>
        <begin position="424"/>
        <end position="448"/>
    </location>
</feature>
<protein>
    <submittedName>
        <fullName evidence="5 6">Uncharacterized protein LOC101860219</fullName>
    </submittedName>
</protein>
<organism evidence="4 5">
    <name type="scientific">Aplysia californica</name>
    <name type="common">California sea hare</name>
    <dbReference type="NCBI Taxonomy" id="6500"/>
    <lineage>
        <taxon>Eukaryota</taxon>
        <taxon>Metazoa</taxon>
        <taxon>Spiralia</taxon>
        <taxon>Lophotrochozoa</taxon>
        <taxon>Mollusca</taxon>
        <taxon>Gastropoda</taxon>
        <taxon>Heterobranchia</taxon>
        <taxon>Euthyneura</taxon>
        <taxon>Tectipleura</taxon>
        <taxon>Aplysiida</taxon>
        <taxon>Aplysioidea</taxon>
        <taxon>Aplysiidae</taxon>
        <taxon>Aplysia</taxon>
    </lineage>
</organism>
<evidence type="ECO:0000313" key="6">
    <source>
        <dbReference type="RefSeq" id="XP_005090427.1"/>
    </source>
</evidence>
<keyword evidence="1" id="KW-0862">Zinc</keyword>
<evidence type="ECO:0000256" key="1">
    <source>
        <dbReference type="PROSITE-ProRule" id="PRU00723"/>
    </source>
</evidence>
<dbReference type="PROSITE" id="PS50103">
    <property type="entry name" value="ZF_C3H1"/>
    <property type="match status" value="1"/>
</dbReference>
<gene>
    <name evidence="5 6" type="primary">LOC101860219</name>
</gene>
<keyword evidence="1" id="KW-0479">Metal-binding</keyword>
<evidence type="ECO:0000313" key="5">
    <source>
        <dbReference type="RefSeq" id="XP_005090426.1"/>
    </source>
</evidence>
<evidence type="ECO:0000313" key="4">
    <source>
        <dbReference type="Proteomes" id="UP000694888"/>
    </source>
</evidence>
<keyword evidence="1" id="KW-0863">Zinc-finger</keyword>
<dbReference type="Proteomes" id="UP000694888">
    <property type="component" value="Unplaced"/>
</dbReference>
<proteinExistence type="predicted"/>
<keyword evidence="4" id="KW-1185">Reference proteome</keyword>
<dbReference type="RefSeq" id="XP_005090427.1">
    <property type="nucleotide sequence ID" value="XM_005090370.3"/>
</dbReference>
<feature type="domain" description="C3H1-type" evidence="3">
    <location>
        <begin position="689"/>
        <end position="716"/>
    </location>
</feature>
<reference evidence="5 6" key="1">
    <citation type="submission" date="2025-05" db="UniProtKB">
        <authorList>
            <consortium name="RefSeq"/>
        </authorList>
    </citation>
    <scope>IDENTIFICATION</scope>
</reference>
<name>A0ABM0JCC8_APLCA</name>
<dbReference type="GeneID" id="101860219"/>
<evidence type="ECO:0000256" key="2">
    <source>
        <dbReference type="SAM" id="MobiDB-lite"/>
    </source>
</evidence>
<dbReference type="InterPro" id="IPR000571">
    <property type="entry name" value="Znf_CCCH"/>
</dbReference>
<accession>A0ABM0JCC8</accession>
<feature type="zinc finger region" description="C3H1-type" evidence="1">
    <location>
        <begin position="689"/>
        <end position="716"/>
    </location>
</feature>
<dbReference type="RefSeq" id="XP_005090426.1">
    <property type="nucleotide sequence ID" value="XM_005090369.3"/>
</dbReference>
<evidence type="ECO:0000259" key="3">
    <source>
        <dbReference type="PROSITE" id="PS50103"/>
    </source>
</evidence>